<evidence type="ECO:0000313" key="1">
    <source>
        <dbReference type="EMBL" id="KYM80492.1"/>
    </source>
</evidence>
<name>A0A195B8C2_9HYME</name>
<dbReference type="EMBL" id="KQ976565">
    <property type="protein sequence ID" value="KYM80492.1"/>
    <property type="molecule type" value="Genomic_DNA"/>
</dbReference>
<gene>
    <name evidence="1" type="ORF">ALC53_09042</name>
</gene>
<protein>
    <submittedName>
        <fullName evidence="1">Uncharacterized protein</fullName>
    </submittedName>
</protein>
<reference evidence="1 2" key="1">
    <citation type="submission" date="2015-09" db="EMBL/GenBank/DDBJ databases">
        <title>Atta colombica WGS genome.</title>
        <authorList>
            <person name="Nygaard S."/>
            <person name="Hu H."/>
            <person name="Boomsma J."/>
            <person name="Zhang G."/>
        </authorList>
    </citation>
    <scope>NUCLEOTIDE SEQUENCE [LARGE SCALE GENOMIC DNA]</scope>
    <source>
        <strain evidence="1">Treedump-2</strain>
        <tissue evidence="1">Whole body</tissue>
    </source>
</reference>
<accession>A0A195B8C2</accession>
<keyword evidence="2" id="KW-1185">Reference proteome</keyword>
<proteinExistence type="predicted"/>
<sequence length="140" mass="15446">MPSQVDASLIKMRSLLTPSPSYKAINLFAFSILASLLKDNLASTSVETLPGIIFKISLPNKTHVISRAASTYFLSRCMFIEGCSFRLVAIKENRTDDKKCTQTIQEIMIAKDVANPFNMLSAYLTTIATINPPPACKITR</sequence>
<organism evidence="1 2">
    <name type="scientific">Atta colombica</name>
    <dbReference type="NCBI Taxonomy" id="520822"/>
    <lineage>
        <taxon>Eukaryota</taxon>
        <taxon>Metazoa</taxon>
        <taxon>Ecdysozoa</taxon>
        <taxon>Arthropoda</taxon>
        <taxon>Hexapoda</taxon>
        <taxon>Insecta</taxon>
        <taxon>Pterygota</taxon>
        <taxon>Neoptera</taxon>
        <taxon>Endopterygota</taxon>
        <taxon>Hymenoptera</taxon>
        <taxon>Apocrita</taxon>
        <taxon>Aculeata</taxon>
        <taxon>Formicoidea</taxon>
        <taxon>Formicidae</taxon>
        <taxon>Myrmicinae</taxon>
        <taxon>Atta</taxon>
    </lineage>
</organism>
<dbReference type="AlphaFoldDB" id="A0A195B8C2"/>
<evidence type="ECO:0000313" key="2">
    <source>
        <dbReference type="Proteomes" id="UP000078540"/>
    </source>
</evidence>
<dbReference type="Proteomes" id="UP000078540">
    <property type="component" value="Unassembled WGS sequence"/>
</dbReference>